<organism evidence="7 8">
    <name type="scientific">Jiella sonneratiae</name>
    <dbReference type="NCBI Taxonomy" id="2816856"/>
    <lineage>
        <taxon>Bacteria</taxon>
        <taxon>Pseudomonadati</taxon>
        <taxon>Pseudomonadota</taxon>
        <taxon>Alphaproteobacteria</taxon>
        <taxon>Hyphomicrobiales</taxon>
        <taxon>Aurantimonadaceae</taxon>
        <taxon>Jiella</taxon>
    </lineage>
</organism>
<dbReference type="PANTHER" id="PTHR42693:SF53">
    <property type="entry name" value="ENDO-4-O-SULFATASE"/>
    <property type="match status" value="1"/>
</dbReference>
<evidence type="ECO:0000259" key="6">
    <source>
        <dbReference type="Pfam" id="PF00884"/>
    </source>
</evidence>
<protein>
    <submittedName>
        <fullName evidence="7">Sulfatase-like hydrolase/transferase</fullName>
    </submittedName>
</protein>
<dbReference type="PROSITE" id="PS00523">
    <property type="entry name" value="SULFATASE_1"/>
    <property type="match status" value="1"/>
</dbReference>
<dbReference type="EMBL" id="JAFMPY010000014">
    <property type="protein sequence ID" value="MBO0904824.1"/>
    <property type="molecule type" value="Genomic_DNA"/>
</dbReference>
<dbReference type="PANTHER" id="PTHR42693">
    <property type="entry name" value="ARYLSULFATASE FAMILY MEMBER"/>
    <property type="match status" value="1"/>
</dbReference>
<feature type="domain" description="Sulfatase N-terminal" evidence="6">
    <location>
        <begin position="4"/>
        <end position="379"/>
    </location>
</feature>
<evidence type="ECO:0000313" key="7">
    <source>
        <dbReference type="EMBL" id="MBO0904824.1"/>
    </source>
</evidence>
<reference evidence="7 8" key="1">
    <citation type="submission" date="2021-03" db="EMBL/GenBank/DDBJ databases">
        <title>Whole genome sequence of Jiella sp. MQZ13P-4.</title>
        <authorList>
            <person name="Tuo L."/>
        </authorList>
    </citation>
    <scope>NUCLEOTIDE SEQUENCE [LARGE SCALE GENOMIC DNA]</scope>
    <source>
        <strain evidence="7 8">MQZ13P-4</strain>
    </source>
</reference>
<proteinExistence type="inferred from homology"/>
<feature type="region of interest" description="Disordered" evidence="5">
    <location>
        <begin position="243"/>
        <end position="277"/>
    </location>
</feature>
<dbReference type="InterPro" id="IPR017850">
    <property type="entry name" value="Alkaline_phosphatase_core_sf"/>
</dbReference>
<dbReference type="InterPro" id="IPR024607">
    <property type="entry name" value="Sulfatase_CS"/>
</dbReference>
<evidence type="ECO:0000256" key="3">
    <source>
        <dbReference type="ARBA" id="ARBA00022801"/>
    </source>
</evidence>
<evidence type="ECO:0000313" key="8">
    <source>
        <dbReference type="Proteomes" id="UP000664288"/>
    </source>
</evidence>
<dbReference type="RefSeq" id="WP_207351458.1">
    <property type="nucleotide sequence ID" value="NZ_JAFMPY010000014.1"/>
</dbReference>
<dbReference type="Pfam" id="PF00884">
    <property type="entry name" value="Sulfatase"/>
    <property type="match status" value="1"/>
</dbReference>
<keyword evidence="4" id="KW-0106">Calcium</keyword>
<dbReference type="Gene3D" id="3.40.720.10">
    <property type="entry name" value="Alkaline Phosphatase, subunit A"/>
    <property type="match status" value="1"/>
</dbReference>
<sequence>MTKPNILWICTDQQRWDTISGLGFEGARTPHIDSLIKTGVAFRRAYTQSPICTPSRASFLTGMHPVAHHVQRNGCDHFPEHLELVPKVFQKAGWRTGLIGKLHLAATQRRIEKRGDDGYDEFYWSKHPYPEKDVSEAVRTAHDYQNWLVEKGVDVDEAFAFASEALADGMPTEHHQTTWARERAERFIETHRDRPWFLSVNLFDPHPPFDPPAEYMAKFDPKEMSLPIFRESDMARFERFRGVDQQSTTPVDPRVLPPEGKAMTVPEGRESHDTPPDSYDARRIKAAYYAMIALIDDMVGSLLDTLRRTGQERDTLILFMSDHGEMLGDHGLLYKGCRFYDGLVRVPMIASWPGHTRPGISNALVELVDIPATLCEAAGLAPMEQDQGRSLFKILTGNAPLDEHRSHVISEFWDAISFPGSRGSRGSMYFDGRYKLCLYHDAGEGELFDTETDPGEFDDLWPVESRKDLRLRLTEESFAAFMMASGIGPKRVADF</sequence>
<evidence type="ECO:0000256" key="1">
    <source>
        <dbReference type="ARBA" id="ARBA00008779"/>
    </source>
</evidence>
<evidence type="ECO:0000256" key="4">
    <source>
        <dbReference type="ARBA" id="ARBA00022837"/>
    </source>
</evidence>
<dbReference type="InterPro" id="IPR000917">
    <property type="entry name" value="Sulfatase_N"/>
</dbReference>
<keyword evidence="2" id="KW-0479">Metal-binding</keyword>
<dbReference type="Proteomes" id="UP000664288">
    <property type="component" value="Unassembled WGS sequence"/>
</dbReference>
<dbReference type="SUPFAM" id="SSF53649">
    <property type="entry name" value="Alkaline phosphatase-like"/>
    <property type="match status" value="1"/>
</dbReference>
<keyword evidence="3" id="KW-0378">Hydrolase</keyword>
<keyword evidence="8" id="KW-1185">Reference proteome</keyword>
<gene>
    <name evidence="7" type="ORF">J1C47_14350</name>
</gene>
<comment type="similarity">
    <text evidence="1">Belongs to the sulfatase family.</text>
</comment>
<evidence type="ECO:0000256" key="5">
    <source>
        <dbReference type="SAM" id="MobiDB-lite"/>
    </source>
</evidence>
<evidence type="ECO:0000256" key="2">
    <source>
        <dbReference type="ARBA" id="ARBA00022723"/>
    </source>
</evidence>
<feature type="compositionally biased region" description="Basic and acidic residues" evidence="5">
    <location>
        <begin position="267"/>
        <end position="277"/>
    </location>
</feature>
<accession>A0ABS3J573</accession>
<name>A0ABS3J573_9HYPH</name>
<dbReference type="InterPro" id="IPR050738">
    <property type="entry name" value="Sulfatase"/>
</dbReference>
<comment type="caution">
    <text evidence="7">The sequence shown here is derived from an EMBL/GenBank/DDBJ whole genome shotgun (WGS) entry which is preliminary data.</text>
</comment>